<evidence type="ECO:0000313" key="2">
    <source>
        <dbReference type="Proteomes" id="UP000326759"/>
    </source>
</evidence>
<name>A0A5N5T988_9CRUS</name>
<keyword evidence="2" id="KW-1185">Reference proteome</keyword>
<dbReference type="OrthoDB" id="10519136at2759"/>
<accession>A0A5N5T988</accession>
<proteinExistence type="predicted"/>
<dbReference type="EMBL" id="SEYY01006592">
    <property type="protein sequence ID" value="KAB7502847.1"/>
    <property type="molecule type" value="Genomic_DNA"/>
</dbReference>
<sequence length="86" mass="9832">MGGIYKGKIIFHVTSLSKKYNVLKCDFQVQFCVYKWKKQSPEDNTLNNLALKGVASILNDFDASVFIKQSIKDMKMKPFSINFSTT</sequence>
<dbReference type="Proteomes" id="UP000326759">
    <property type="component" value="Unassembled WGS sequence"/>
</dbReference>
<gene>
    <name evidence="1" type="ORF">Anas_10936</name>
</gene>
<evidence type="ECO:0000313" key="1">
    <source>
        <dbReference type="EMBL" id="KAB7502847.1"/>
    </source>
</evidence>
<dbReference type="AlphaFoldDB" id="A0A5N5T988"/>
<organism evidence="1 2">
    <name type="scientific">Armadillidium nasatum</name>
    <dbReference type="NCBI Taxonomy" id="96803"/>
    <lineage>
        <taxon>Eukaryota</taxon>
        <taxon>Metazoa</taxon>
        <taxon>Ecdysozoa</taxon>
        <taxon>Arthropoda</taxon>
        <taxon>Crustacea</taxon>
        <taxon>Multicrustacea</taxon>
        <taxon>Malacostraca</taxon>
        <taxon>Eumalacostraca</taxon>
        <taxon>Peracarida</taxon>
        <taxon>Isopoda</taxon>
        <taxon>Oniscidea</taxon>
        <taxon>Crinocheta</taxon>
        <taxon>Armadillidiidae</taxon>
        <taxon>Armadillidium</taxon>
    </lineage>
</organism>
<protein>
    <submittedName>
        <fullName evidence="1">Uncharacterized protein</fullName>
    </submittedName>
</protein>
<reference evidence="1 2" key="1">
    <citation type="journal article" date="2019" name="PLoS Biol.">
        <title>Sex chromosomes control vertical transmission of feminizing Wolbachia symbionts in an isopod.</title>
        <authorList>
            <person name="Becking T."/>
            <person name="Chebbi M.A."/>
            <person name="Giraud I."/>
            <person name="Moumen B."/>
            <person name="Laverre T."/>
            <person name="Caubet Y."/>
            <person name="Peccoud J."/>
            <person name="Gilbert C."/>
            <person name="Cordaux R."/>
        </authorList>
    </citation>
    <scope>NUCLEOTIDE SEQUENCE [LARGE SCALE GENOMIC DNA]</scope>
    <source>
        <strain evidence="1">ANa2</strain>
        <tissue evidence="1">Whole body excluding digestive tract and cuticle</tissue>
    </source>
</reference>
<comment type="caution">
    <text evidence="1">The sequence shown here is derived from an EMBL/GenBank/DDBJ whole genome shotgun (WGS) entry which is preliminary data.</text>
</comment>